<keyword evidence="4" id="KW-1185">Reference proteome</keyword>
<feature type="compositionally biased region" description="Low complexity" evidence="1">
    <location>
        <begin position="111"/>
        <end position="125"/>
    </location>
</feature>
<dbReference type="Pfam" id="PF00069">
    <property type="entry name" value="Pkinase"/>
    <property type="match status" value="1"/>
</dbReference>
<comment type="caution">
    <text evidence="3">The sequence shown here is derived from an EMBL/GenBank/DDBJ whole genome shotgun (WGS) entry which is preliminary data.</text>
</comment>
<dbReference type="Proteomes" id="UP000734854">
    <property type="component" value="Unassembled WGS sequence"/>
</dbReference>
<feature type="region of interest" description="Disordered" evidence="1">
    <location>
        <begin position="64"/>
        <end position="125"/>
    </location>
</feature>
<dbReference type="Gene3D" id="1.10.510.10">
    <property type="entry name" value="Transferase(Phosphotransferase) domain 1"/>
    <property type="match status" value="1"/>
</dbReference>
<feature type="compositionally biased region" description="Low complexity" evidence="1">
    <location>
        <begin position="76"/>
        <end position="95"/>
    </location>
</feature>
<dbReference type="SUPFAM" id="SSF56112">
    <property type="entry name" value="Protein kinase-like (PK-like)"/>
    <property type="match status" value="1"/>
</dbReference>
<sequence>MTDSEWVFLVFIYLYTGRKPSPQVILTTLISLRRRRHRRRLLCVPAAVPILCLRSMCGSRASMEALEPGSRRRSRASATASSSAPPSSSYGATSSNGTPTDPGSRPRFRRPPTSGTSSSSNTFTSSSSSALSLASVRSSLPEPPALYPFSELCAATNNFLAKRLPGASSSTWRCSLRGRDVVVVQKSLRRQREDIAVRLAALGRSHHSSLARLLGASSADDYVYLVYEYVSGARLADCLRNSRNPGFTPLASWISRVQVADDVAQGLEYIHHHSSAAAGVHNRITSSAIIVTEPGFRAKICHFGAADLAGEVSEQVAEKVSEITPIPSPTSTRKGPGERQRHIEGTRGYIAPEVISGAPISPRSDVFAFGVVLLELLSGDEPLKYRYDKQQKEFDVVSLIDTARKAMGTENKEEEEDRRGRVRRWVDRRLRDSFPVEAAEKLIRVALRCVEAEPAARPEMTWVAGKVSKAFIESNAWAGKLRVPTDFSVSMAPR</sequence>
<feature type="domain" description="Protein kinase" evidence="2">
    <location>
        <begin position="157"/>
        <end position="472"/>
    </location>
</feature>
<dbReference type="PROSITE" id="PS50011">
    <property type="entry name" value="PROTEIN_KINASE_DOM"/>
    <property type="match status" value="1"/>
</dbReference>
<dbReference type="PANTHER" id="PTHR46863">
    <property type="entry name" value="OS09G0572100 PROTEIN"/>
    <property type="match status" value="1"/>
</dbReference>
<dbReference type="PANTHER" id="PTHR46863:SF1">
    <property type="entry name" value="PROTEIN KINASE SUPERFAMILY PROTEIN"/>
    <property type="match status" value="1"/>
</dbReference>
<evidence type="ECO:0000256" key="1">
    <source>
        <dbReference type="SAM" id="MobiDB-lite"/>
    </source>
</evidence>
<dbReference type="EMBL" id="JACMSC010000011">
    <property type="protein sequence ID" value="KAG6502305.1"/>
    <property type="molecule type" value="Genomic_DNA"/>
</dbReference>
<protein>
    <recommendedName>
        <fullName evidence="2">Protein kinase domain-containing protein</fullName>
    </recommendedName>
</protein>
<name>A0A8J5G7N7_ZINOF</name>
<gene>
    <name evidence="3" type="ORF">ZIOFF_042197</name>
</gene>
<reference evidence="3 4" key="1">
    <citation type="submission" date="2020-08" db="EMBL/GenBank/DDBJ databases">
        <title>Plant Genome Project.</title>
        <authorList>
            <person name="Zhang R.-G."/>
        </authorList>
    </citation>
    <scope>NUCLEOTIDE SEQUENCE [LARGE SCALE GENOMIC DNA]</scope>
    <source>
        <tissue evidence="3">Rhizome</tissue>
    </source>
</reference>
<evidence type="ECO:0000259" key="2">
    <source>
        <dbReference type="PROSITE" id="PS50011"/>
    </source>
</evidence>
<dbReference type="AlphaFoldDB" id="A0A8J5G7N7"/>
<dbReference type="InterPro" id="IPR000719">
    <property type="entry name" value="Prot_kinase_dom"/>
</dbReference>
<dbReference type="InterPro" id="IPR011009">
    <property type="entry name" value="Kinase-like_dom_sf"/>
</dbReference>
<dbReference type="Gene3D" id="3.30.200.20">
    <property type="entry name" value="Phosphorylase Kinase, domain 1"/>
    <property type="match status" value="1"/>
</dbReference>
<evidence type="ECO:0000313" key="4">
    <source>
        <dbReference type="Proteomes" id="UP000734854"/>
    </source>
</evidence>
<proteinExistence type="predicted"/>
<dbReference type="GO" id="GO:0005524">
    <property type="term" value="F:ATP binding"/>
    <property type="evidence" value="ECO:0007669"/>
    <property type="project" value="InterPro"/>
</dbReference>
<dbReference type="GO" id="GO:0004672">
    <property type="term" value="F:protein kinase activity"/>
    <property type="evidence" value="ECO:0007669"/>
    <property type="project" value="InterPro"/>
</dbReference>
<accession>A0A8J5G7N7</accession>
<organism evidence="3 4">
    <name type="scientific">Zingiber officinale</name>
    <name type="common">Ginger</name>
    <name type="synonym">Amomum zingiber</name>
    <dbReference type="NCBI Taxonomy" id="94328"/>
    <lineage>
        <taxon>Eukaryota</taxon>
        <taxon>Viridiplantae</taxon>
        <taxon>Streptophyta</taxon>
        <taxon>Embryophyta</taxon>
        <taxon>Tracheophyta</taxon>
        <taxon>Spermatophyta</taxon>
        <taxon>Magnoliopsida</taxon>
        <taxon>Liliopsida</taxon>
        <taxon>Zingiberales</taxon>
        <taxon>Zingiberaceae</taxon>
        <taxon>Zingiber</taxon>
    </lineage>
</organism>
<evidence type="ECO:0000313" key="3">
    <source>
        <dbReference type="EMBL" id="KAG6502305.1"/>
    </source>
</evidence>